<accession>A0ABQ5H3F9</accession>
<evidence type="ECO:0000313" key="2">
    <source>
        <dbReference type="Proteomes" id="UP001151760"/>
    </source>
</evidence>
<dbReference type="PROSITE" id="PS51257">
    <property type="entry name" value="PROKAR_LIPOPROTEIN"/>
    <property type="match status" value="1"/>
</dbReference>
<reference evidence="1" key="1">
    <citation type="journal article" date="2022" name="Int. J. Mol. Sci.">
        <title>Draft Genome of Tanacetum Coccineum: Genomic Comparison of Closely Related Tanacetum-Family Plants.</title>
        <authorList>
            <person name="Yamashiro T."/>
            <person name="Shiraishi A."/>
            <person name="Nakayama K."/>
            <person name="Satake H."/>
        </authorList>
    </citation>
    <scope>NUCLEOTIDE SEQUENCE</scope>
</reference>
<dbReference type="EMBL" id="BQNB010019165">
    <property type="protein sequence ID" value="GJT82412.1"/>
    <property type="molecule type" value="Genomic_DNA"/>
</dbReference>
<protein>
    <submittedName>
        <fullName evidence="1">Uncharacterized protein</fullName>
    </submittedName>
</protein>
<keyword evidence="2" id="KW-1185">Reference proteome</keyword>
<proteinExistence type="predicted"/>
<reference evidence="1" key="2">
    <citation type="submission" date="2022-01" db="EMBL/GenBank/DDBJ databases">
        <authorList>
            <person name="Yamashiro T."/>
            <person name="Shiraishi A."/>
            <person name="Satake H."/>
            <person name="Nakayama K."/>
        </authorList>
    </citation>
    <scope>NUCLEOTIDE SEQUENCE</scope>
</reference>
<sequence>MWWRDGGGVVTNEEVVAAAWTGGGGCGGEWWRDVSIGIMEIEPDIENMTLNGYLDYEAEKERRLWDNVRSRRSPTNYDEADVDSFHQNKIYFDQPRPPEKVFFILDKDVIQPLIPKTLHTTPPKEDYVAPASKSILDKILEDNILNVVMVDEEADPTRDLEKLERILVESPYFTEIQVPVAK</sequence>
<organism evidence="1 2">
    <name type="scientific">Tanacetum coccineum</name>
    <dbReference type="NCBI Taxonomy" id="301880"/>
    <lineage>
        <taxon>Eukaryota</taxon>
        <taxon>Viridiplantae</taxon>
        <taxon>Streptophyta</taxon>
        <taxon>Embryophyta</taxon>
        <taxon>Tracheophyta</taxon>
        <taxon>Spermatophyta</taxon>
        <taxon>Magnoliopsida</taxon>
        <taxon>eudicotyledons</taxon>
        <taxon>Gunneridae</taxon>
        <taxon>Pentapetalae</taxon>
        <taxon>asterids</taxon>
        <taxon>campanulids</taxon>
        <taxon>Asterales</taxon>
        <taxon>Asteraceae</taxon>
        <taxon>Asteroideae</taxon>
        <taxon>Anthemideae</taxon>
        <taxon>Anthemidinae</taxon>
        <taxon>Tanacetum</taxon>
    </lineage>
</organism>
<name>A0ABQ5H3F9_9ASTR</name>
<dbReference type="Proteomes" id="UP001151760">
    <property type="component" value="Unassembled WGS sequence"/>
</dbReference>
<comment type="caution">
    <text evidence="1">The sequence shown here is derived from an EMBL/GenBank/DDBJ whole genome shotgun (WGS) entry which is preliminary data.</text>
</comment>
<gene>
    <name evidence="1" type="ORF">Tco_1056754</name>
</gene>
<evidence type="ECO:0000313" key="1">
    <source>
        <dbReference type="EMBL" id="GJT82412.1"/>
    </source>
</evidence>